<evidence type="ECO:0000313" key="2">
    <source>
        <dbReference type="Ensembl" id="ENSPPYP00000004637.1"/>
    </source>
</evidence>
<dbReference type="GeneTree" id="ENSGT00390000000643"/>
<proteinExistence type="predicted"/>
<dbReference type="OMA" id="TVWCLTD"/>
<dbReference type="AlphaFoldDB" id="H2NFV2"/>
<gene>
    <name evidence="2" type="primary">TP53AIP1</name>
</gene>
<dbReference type="FunCoup" id="H2NFV2">
    <property type="interactions" value="188"/>
</dbReference>
<evidence type="ECO:0000313" key="3">
    <source>
        <dbReference type="Proteomes" id="UP000001595"/>
    </source>
</evidence>
<reference evidence="2" key="2">
    <citation type="submission" date="2025-08" db="UniProtKB">
        <authorList>
            <consortium name="Ensembl"/>
        </authorList>
    </citation>
    <scope>IDENTIFICATION</scope>
</reference>
<dbReference type="Proteomes" id="UP000001595">
    <property type="component" value="Chromosome 11"/>
</dbReference>
<dbReference type="Ensembl" id="ENSPPYT00000004818.2">
    <property type="protein sequence ID" value="ENSPPYP00000004637.1"/>
    <property type="gene ID" value="ENSPPYG00000004056.2"/>
</dbReference>
<dbReference type="Pfam" id="PF15338">
    <property type="entry name" value="TPIP1"/>
    <property type="match status" value="1"/>
</dbReference>
<reference evidence="2 3" key="1">
    <citation type="submission" date="2008-02" db="EMBL/GenBank/DDBJ databases">
        <title>A 6x draft sequence assembly of the Pongo pygmaeus abelii genome.</title>
        <authorList>
            <person name="Wilson R.K."/>
            <person name="Mardis E."/>
        </authorList>
    </citation>
    <scope>NUCLEOTIDE SEQUENCE [LARGE SCALE GENOMIC DNA]</scope>
</reference>
<accession>H2NFV2</accession>
<feature type="region of interest" description="Disordered" evidence="1">
    <location>
        <begin position="1"/>
        <end position="30"/>
    </location>
</feature>
<dbReference type="HOGENOM" id="CLU_2048910_0_0_1"/>
<dbReference type="OrthoDB" id="9538752at2759"/>
<protein>
    <submittedName>
        <fullName evidence="2">Tumor protein p53 regulated apoptosis inducing protein 1</fullName>
    </submittedName>
</protein>
<organism evidence="2 3">
    <name type="scientific">Pongo abelii</name>
    <name type="common">Sumatran orangutan</name>
    <name type="synonym">Pongo pygmaeus abelii</name>
    <dbReference type="NCBI Taxonomy" id="9601"/>
    <lineage>
        <taxon>Eukaryota</taxon>
        <taxon>Metazoa</taxon>
        <taxon>Chordata</taxon>
        <taxon>Craniata</taxon>
        <taxon>Vertebrata</taxon>
        <taxon>Euteleostomi</taxon>
        <taxon>Mammalia</taxon>
        <taxon>Eutheria</taxon>
        <taxon>Euarchontoglires</taxon>
        <taxon>Primates</taxon>
        <taxon>Haplorrhini</taxon>
        <taxon>Catarrhini</taxon>
        <taxon>Hominidae</taxon>
        <taxon>Pongo</taxon>
    </lineage>
</organism>
<dbReference type="InParanoid" id="H2NFV2"/>
<dbReference type="eggNOG" id="ENOG502TM39">
    <property type="taxonomic scope" value="Eukaryota"/>
</dbReference>
<dbReference type="GeneID" id="100936476"/>
<evidence type="ECO:0000256" key="1">
    <source>
        <dbReference type="SAM" id="MobiDB-lite"/>
    </source>
</evidence>
<name>H2NFV2_PONAB</name>
<feature type="compositionally biased region" description="Polar residues" evidence="1">
    <location>
        <begin position="1"/>
        <end position="20"/>
    </location>
</feature>
<keyword evidence="3" id="KW-1185">Reference proteome</keyword>
<dbReference type="RefSeq" id="XP_054381393.1">
    <property type="nucleotide sequence ID" value="XM_054525418.1"/>
</dbReference>
<dbReference type="CTD" id="63970"/>
<dbReference type="InterPro" id="IPR029284">
    <property type="entry name" value="TP53AIP1"/>
</dbReference>
<sequence>MGSSSKVSFRSAQASCSGTRRQGLGRGDQNLSVMLPNGRAQTHTLGWVSGLLVLGAQVHGGCRGIEAPSVSSGSWSSATVWCLTGLGLGLSKPFLPGVIVLRDRPLESACELSYDQKKALLSLQ</sequence>
<reference evidence="2" key="3">
    <citation type="submission" date="2025-09" db="UniProtKB">
        <authorList>
            <consortium name="Ensembl"/>
        </authorList>
    </citation>
    <scope>IDENTIFICATION</scope>
</reference>